<dbReference type="RefSeq" id="WP_017134342.1">
    <property type="nucleotide sequence ID" value="NZ_CP014135.1"/>
</dbReference>
<dbReference type="GO" id="GO:0043565">
    <property type="term" value="F:sequence-specific DNA binding"/>
    <property type="evidence" value="ECO:0007669"/>
    <property type="project" value="InterPro"/>
</dbReference>
<dbReference type="SMART" id="SM00342">
    <property type="entry name" value="HTH_ARAC"/>
    <property type="match status" value="1"/>
</dbReference>
<gene>
    <name evidence="6" type="ORF">AWM79_23700</name>
</gene>
<dbReference type="Gene3D" id="1.10.10.60">
    <property type="entry name" value="Homeodomain-like"/>
    <property type="match status" value="2"/>
</dbReference>
<protein>
    <submittedName>
        <fullName evidence="6">AraC family transcriptional regulator</fullName>
    </submittedName>
</protein>
<dbReference type="InterPro" id="IPR020449">
    <property type="entry name" value="Tscrpt_reg_AraC-type_HTH"/>
</dbReference>
<evidence type="ECO:0000256" key="4">
    <source>
        <dbReference type="ARBA" id="ARBA00023163"/>
    </source>
</evidence>
<dbReference type="PANTHER" id="PTHR46796">
    <property type="entry name" value="HTH-TYPE TRANSCRIPTIONAL ACTIVATOR RHAS-RELATED"/>
    <property type="match status" value="1"/>
</dbReference>
<dbReference type="OrthoDB" id="9783876at2"/>
<comment type="subcellular location">
    <subcellularLocation>
        <location evidence="1">Cytoplasm</location>
    </subcellularLocation>
</comment>
<organism evidence="6 7">
    <name type="scientific">Pseudomonas agarici</name>
    <dbReference type="NCBI Taxonomy" id="46677"/>
    <lineage>
        <taxon>Bacteria</taxon>
        <taxon>Pseudomonadati</taxon>
        <taxon>Pseudomonadota</taxon>
        <taxon>Gammaproteobacteria</taxon>
        <taxon>Pseudomonadales</taxon>
        <taxon>Pseudomonadaceae</taxon>
        <taxon>Pseudomonas</taxon>
    </lineage>
</organism>
<dbReference type="PROSITE" id="PS00041">
    <property type="entry name" value="HTH_ARAC_FAMILY_1"/>
    <property type="match status" value="1"/>
</dbReference>
<reference evidence="6 7" key="1">
    <citation type="submission" date="2016-01" db="EMBL/GenBank/DDBJ databases">
        <authorList>
            <person name="McClelland M."/>
            <person name="Jain A."/>
            <person name="Saraogi P."/>
            <person name="Mendelson R."/>
            <person name="Westerman R."/>
            <person name="SanMiguel P."/>
            <person name="Csonka L."/>
        </authorList>
    </citation>
    <scope>NUCLEOTIDE SEQUENCE [LARGE SCALE GENOMIC DNA]</scope>
    <source>
        <strain evidence="6 7">NCPPB 2472</strain>
    </source>
</reference>
<dbReference type="Proteomes" id="UP000063229">
    <property type="component" value="Chromosome"/>
</dbReference>
<dbReference type="AlphaFoldDB" id="A0A0X1T7P2"/>
<keyword evidence="4" id="KW-0804">Transcription</keyword>
<evidence type="ECO:0000256" key="3">
    <source>
        <dbReference type="ARBA" id="ARBA00023125"/>
    </source>
</evidence>
<evidence type="ECO:0000313" key="6">
    <source>
        <dbReference type="EMBL" id="AMB88114.1"/>
    </source>
</evidence>
<accession>A0A0X1T7P2</accession>
<dbReference type="PANTHER" id="PTHR46796:SF7">
    <property type="entry name" value="ARAC FAMILY TRANSCRIPTIONAL REGULATOR"/>
    <property type="match status" value="1"/>
</dbReference>
<dbReference type="GO" id="GO:0009893">
    <property type="term" value="P:positive regulation of metabolic process"/>
    <property type="evidence" value="ECO:0007669"/>
    <property type="project" value="UniProtKB-ARBA"/>
</dbReference>
<keyword evidence="7" id="KW-1185">Reference proteome</keyword>
<sequence length="324" mass="36045">MDILSRLLLLMPASGTLDIRCHFSPPWRLDYAASGPREIPYHILLRGTAQVDDGEHPVLFMQAGDILLIPSGVSHVLYEGGRALSTTGKSHRERGLRIITNESDAKPVNMLCGRFILPLSPRQMIKDNLPRQLIIRGICDPNNFTHSTEEQVARTRLARLVTLMHEEAIEHSSGSESIINHLSGALFGMTLRLASEGAEPLTGLLRLVQRPRLQPAFTAMFEDYSKTWTMSELASLCLMSRSTFARQFGEAVGRSANDMLVEIRMMKASKQLAQTSNSISKIAQDTGYKSDAAFQRAFKNHIGMTPGKWRVQSRLLTTQSSETP</sequence>
<dbReference type="GO" id="GO:0005737">
    <property type="term" value="C:cytoplasm"/>
    <property type="evidence" value="ECO:0007669"/>
    <property type="project" value="UniProtKB-SubCell"/>
</dbReference>
<dbReference type="InterPro" id="IPR050204">
    <property type="entry name" value="AraC_XylS_family_regulators"/>
</dbReference>
<keyword evidence="2" id="KW-0805">Transcription regulation</keyword>
<dbReference type="Pfam" id="PF12852">
    <property type="entry name" value="Cupin_6"/>
    <property type="match status" value="1"/>
</dbReference>
<dbReference type="EMBL" id="CP014135">
    <property type="protein sequence ID" value="AMB88114.1"/>
    <property type="molecule type" value="Genomic_DNA"/>
</dbReference>
<dbReference type="InterPro" id="IPR032783">
    <property type="entry name" value="AraC_lig"/>
</dbReference>
<dbReference type="InterPro" id="IPR009057">
    <property type="entry name" value="Homeodomain-like_sf"/>
</dbReference>
<dbReference type="STRING" id="46677.AWM79_23700"/>
<name>A0A0X1T7P2_PSEAA</name>
<dbReference type="InterPro" id="IPR018060">
    <property type="entry name" value="HTH_AraC"/>
</dbReference>
<dbReference type="KEGG" id="pagb:AWM79_23700"/>
<evidence type="ECO:0000256" key="5">
    <source>
        <dbReference type="ARBA" id="ARBA00037345"/>
    </source>
</evidence>
<dbReference type="InterPro" id="IPR018062">
    <property type="entry name" value="HTH_AraC-typ_CS"/>
</dbReference>
<evidence type="ECO:0000256" key="1">
    <source>
        <dbReference type="ARBA" id="ARBA00004496"/>
    </source>
</evidence>
<proteinExistence type="predicted"/>
<dbReference type="PRINTS" id="PR00032">
    <property type="entry name" value="HTHARAC"/>
</dbReference>
<dbReference type="GO" id="GO:0003700">
    <property type="term" value="F:DNA-binding transcription factor activity"/>
    <property type="evidence" value="ECO:0007669"/>
    <property type="project" value="InterPro"/>
</dbReference>
<keyword evidence="3" id="KW-0238">DNA-binding</keyword>
<evidence type="ECO:0000313" key="7">
    <source>
        <dbReference type="Proteomes" id="UP000063229"/>
    </source>
</evidence>
<dbReference type="Pfam" id="PF12833">
    <property type="entry name" value="HTH_18"/>
    <property type="match status" value="1"/>
</dbReference>
<dbReference type="SUPFAM" id="SSF46689">
    <property type="entry name" value="Homeodomain-like"/>
    <property type="match status" value="2"/>
</dbReference>
<comment type="function">
    <text evidence="5">Regulatory protein of the TOL plasmid xyl operons. XylS activates the xylXYZLTEGFJQKIH operon required for the degradation of toluene, m-xylene and p-xylene.</text>
</comment>
<dbReference type="PROSITE" id="PS01124">
    <property type="entry name" value="HTH_ARAC_FAMILY_2"/>
    <property type="match status" value="1"/>
</dbReference>
<evidence type="ECO:0000256" key="2">
    <source>
        <dbReference type="ARBA" id="ARBA00023015"/>
    </source>
</evidence>